<evidence type="ECO:0000256" key="7">
    <source>
        <dbReference type="SAM" id="SignalP"/>
    </source>
</evidence>
<dbReference type="SUPFAM" id="SSF52743">
    <property type="entry name" value="Subtilisin-like"/>
    <property type="match status" value="1"/>
</dbReference>
<dbReference type="EMBL" id="JAGMWT010000003">
    <property type="protein sequence ID" value="KAH7131789.1"/>
    <property type="molecule type" value="Genomic_DNA"/>
</dbReference>
<comment type="caution">
    <text evidence="9">The sequence shown here is derived from an EMBL/GenBank/DDBJ whole genome shotgun (WGS) entry which is preliminary data.</text>
</comment>
<feature type="region of interest" description="Disordered" evidence="6">
    <location>
        <begin position="302"/>
        <end position="328"/>
    </location>
</feature>
<dbReference type="PROSITE" id="PS00137">
    <property type="entry name" value="SUBTILASE_HIS"/>
    <property type="match status" value="1"/>
</dbReference>
<name>A0A9P9E6Z7_9PLEO</name>
<feature type="active site" description="Charge relay system" evidence="5">
    <location>
        <position position="327"/>
    </location>
</feature>
<sequence>MRPILVILFFTSFVLSYASTNRTNSDYSIQLDHIDGRSTRYYYAVVPNRSVGASESATFVEFLRTLSGSKIVSDKNKYGHTSWRVALNEESHVEDIRNYRSWIKSVEPIEENDYRRPPKKEKREAEPIYNVWTKDPTNHDETTATKKWLSSQVLDKNAYISEWKRRKTGNVEVWGMVTLDEAGVERVRNHPGVRSVEKTSLPESTRVAMRADWSKENMVARSLHKHSKRVDLKWNKQESAAEDLVMNSQYKGSQLGKDFVYEERAGKGVTIYVIDQGVQIRVLNDDGDEEFAPYILNEGKKGYQTGHSRESGEDGNADDSRGHAEGHGTPVASIALGKKYGVAKAATLASVKIIDSVSILEGLELILDDVQDNPDPASKSVVLMSMVFREEKFDSPEEARKSDTGAAVTERFGDLMDVGVPVVVSSGNYALLGSPRIDNIPPILEGPDLPLIVVGAATYEGERAAFSQYGDQLSLYAPGTEVLAQMKTDRTSRKADGSSLAAPAVAGVIATYLAYDTPPWDSSKQGKDRVRAIKEYIKSDASSWERKPGIRMIWNGADENAHKDATPVICKRDGQCPTKPSPSPQPSTTPQYSRECNKIENKKYIIEHKISDLINNHFCPAAVSQGKHDDGTQSFARSYNIGTTEEVDLAIDWPSNLQDFKPNMDDCKHYLHDLIRYCDYEFPMAWKAGGNVHFGPVVYRFSTKNVRQYPMPKPWSTCEVIHDQPTSRSPVTLKFNIGGAGWMNSDFGQGMKDGLGNLKSWNFKYELGSDGREWTAKFDVMNGKSVTDVQDLARKVVGDGGFAMHCKLKT</sequence>
<evidence type="ECO:0000256" key="6">
    <source>
        <dbReference type="SAM" id="MobiDB-lite"/>
    </source>
</evidence>
<organism evidence="9 10">
    <name type="scientific">Dendryphion nanum</name>
    <dbReference type="NCBI Taxonomy" id="256645"/>
    <lineage>
        <taxon>Eukaryota</taxon>
        <taxon>Fungi</taxon>
        <taxon>Dikarya</taxon>
        <taxon>Ascomycota</taxon>
        <taxon>Pezizomycotina</taxon>
        <taxon>Dothideomycetes</taxon>
        <taxon>Pleosporomycetidae</taxon>
        <taxon>Pleosporales</taxon>
        <taxon>Torulaceae</taxon>
        <taxon>Dendryphion</taxon>
    </lineage>
</organism>
<feature type="signal peptide" evidence="7">
    <location>
        <begin position="1"/>
        <end position="18"/>
    </location>
</feature>
<gene>
    <name evidence="9" type="ORF">B0J11DRAFT_599750</name>
</gene>
<dbReference type="AlphaFoldDB" id="A0A9P9E6Z7"/>
<evidence type="ECO:0000256" key="5">
    <source>
        <dbReference type="PROSITE-ProRule" id="PRU01240"/>
    </source>
</evidence>
<accession>A0A9P9E6Z7</accession>
<evidence type="ECO:0000256" key="3">
    <source>
        <dbReference type="ARBA" id="ARBA00022801"/>
    </source>
</evidence>
<evidence type="ECO:0000256" key="1">
    <source>
        <dbReference type="ARBA" id="ARBA00011073"/>
    </source>
</evidence>
<dbReference type="InterPro" id="IPR050131">
    <property type="entry name" value="Peptidase_S8_subtilisin-like"/>
</dbReference>
<keyword evidence="7" id="KW-0732">Signal</keyword>
<keyword evidence="4 5" id="KW-0720">Serine protease</keyword>
<dbReference type="InterPro" id="IPR036852">
    <property type="entry name" value="Peptidase_S8/S53_dom_sf"/>
</dbReference>
<comment type="similarity">
    <text evidence="1 5">Belongs to the peptidase S8 family.</text>
</comment>
<dbReference type="InterPro" id="IPR015500">
    <property type="entry name" value="Peptidase_S8_subtilisin-rel"/>
</dbReference>
<evidence type="ECO:0000256" key="4">
    <source>
        <dbReference type="ARBA" id="ARBA00022825"/>
    </source>
</evidence>
<dbReference type="InterPro" id="IPR000209">
    <property type="entry name" value="Peptidase_S8/S53_dom"/>
</dbReference>
<feature type="domain" description="Peptidase S8/S53" evidence="8">
    <location>
        <begin position="266"/>
        <end position="538"/>
    </location>
</feature>
<protein>
    <submittedName>
        <fullName evidence="9">Peptidase S8/S53 domain-containing protein</fullName>
    </submittedName>
</protein>
<evidence type="ECO:0000313" key="10">
    <source>
        <dbReference type="Proteomes" id="UP000700596"/>
    </source>
</evidence>
<dbReference type="Gene3D" id="3.40.50.200">
    <property type="entry name" value="Peptidase S8/S53 domain"/>
    <property type="match status" value="1"/>
</dbReference>
<dbReference type="Pfam" id="PF00082">
    <property type="entry name" value="Peptidase_S8"/>
    <property type="match status" value="1"/>
</dbReference>
<evidence type="ECO:0000313" key="9">
    <source>
        <dbReference type="EMBL" id="KAH7131789.1"/>
    </source>
</evidence>
<keyword evidence="10" id="KW-1185">Reference proteome</keyword>
<dbReference type="PANTHER" id="PTHR43806:SF11">
    <property type="entry name" value="CEREVISIN-RELATED"/>
    <property type="match status" value="1"/>
</dbReference>
<keyword evidence="3 5" id="KW-0378">Hydrolase</keyword>
<feature type="active site" description="Charge relay system" evidence="5">
    <location>
        <position position="499"/>
    </location>
</feature>
<proteinExistence type="inferred from homology"/>
<dbReference type="PRINTS" id="PR00723">
    <property type="entry name" value="SUBTILISIN"/>
</dbReference>
<dbReference type="PROSITE" id="PS51892">
    <property type="entry name" value="SUBTILASE"/>
    <property type="match status" value="1"/>
</dbReference>
<keyword evidence="2 5" id="KW-0645">Protease</keyword>
<dbReference type="Pfam" id="PF18647">
    <property type="entry name" value="Fungal_lectin_2"/>
    <property type="match status" value="1"/>
</dbReference>
<dbReference type="Proteomes" id="UP000700596">
    <property type="component" value="Unassembled WGS sequence"/>
</dbReference>
<feature type="chain" id="PRO_5040483841" evidence="7">
    <location>
        <begin position="19"/>
        <end position="810"/>
    </location>
</feature>
<feature type="region of interest" description="Disordered" evidence="6">
    <location>
        <begin position="572"/>
        <end position="593"/>
    </location>
</feature>
<dbReference type="OrthoDB" id="1896086at2759"/>
<feature type="compositionally biased region" description="Basic and acidic residues" evidence="6">
    <location>
        <begin position="307"/>
        <end position="326"/>
    </location>
</feature>
<dbReference type="PANTHER" id="PTHR43806">
    <property type="entry name" value="PEPTIDASE S8"/>
    <property type="match status" value="1"/>
</dbReference>
<dbReference type="GO" id="GO:0006508">
    <property type="term" value="P:proteolysis"/>
    <property type="evidence" value="ECO:0007669"/>
    <property type="project" value="UniProtKB-KW"/>
</dbReference>
<reference evidence="9" key="1">
    <citation type="journal article" date="2021" name="Nat. Commun.">
        <title>Genetic determinants of endophytism in the Arabidopsis root mycobiome.</title>
        <authorList>
            <person name="Mesny F."/>
            <person name="Miyauchi S."/>
            <person name="Thiergart T."/>
            <person name="Pickel B."/>
            <person name="Atanasova L."/>
            <person name="Karlsson M."/>
            <person name="Huettel B."/>
            <person name="Barry K.W."/>
            <person name="Haridas S."/>
            <person name="Chen C."/>
            <person name="Bauer D."/>
            <person name="Andreopoulos W."/>
            <person name="Pangilinan J."/>
            <person name="LaButti K."/>
            <person name="Riley R."/>
            <person name="Lipzen A."/>
            <person name="Clum A."/>
            <person name="Drula E."/>
            <person name="Henrissat B."/>
            <person name="Kohler A."/>
            <person name="Grigoriev I.V."/>
            <person name="Martin F.M."/>
            <person name="Hacquard S."/>
        </authorList>
    </citation>
    <scope>NUCLEOTIDE SEQUENCE</scope>
    <source>
        <strain evidence="9">MPI-CAGE-CH-0243</strain>
    </source>
</reference>
<dbReference type="InterPro" id="IPR022398">
    <property type="entry name" value="Peptidase_S8_His-AS"/>
</dbReference>
<evidence type="ECO:0000256" key="2">
    <source>
        <dbReference type="ARBA" id="ARBA00022670"/>
    </source>
</evidence>
<feature type="active site" description="Charge relay system" evidence="5">
    <location>
        <position position="275"/>
    </location>
</feature>
<evidence type="ECO:0000259" key="8">
    <source>
        <dbReference type="Pfam" id="PF00082"/>
    </source>
</evidence>
<dbReference type="GO" id="GO:0004252">
    <property type="term" value="F:serine-type endopeptidase activity"/>
    <property type="evidence" value="ECO:0007669"/>
    <property type="project" value="UniProtKB-UniRule"/>
</dbReference>